<feature type="binding site" evidence="9">
    <location>
        <begin position="283"/>
        <end position="285"/>
    </location>
    <ligand>
        <name>ATP</name>
        <dbReference type="ChEBI" id="CHEBI:30616"/>
    </ligand>
</feature>
<reference evidence="11 12" key="1">
    <citation type="submission" date="2018-07" db="EMBL/GenBank/DDBJ databases">
        <title>Dyella solisilvae sp. nov., isolated from the pine and broad-leaved mixed forest soil.</title>
        <authorList>
            <person name="Gao Z."/>
            <person name="Qiu L."/>
        </authorList>
    </citation>
    <scope>NUCLEOTIDE SEQUENCE [LARGE SCALE GENOMIC DNA]</scope>
    <source>
        <strain evidence="11 12">DHG54</strain>
    </source>
</reference>
<dbReference type="PANTHER" id="PTHR21060">
    <property type="entry name" value="ACETATE KINASE"/>
    <property type="match status" value="1"/>
</dbReference>
<accession>A0A370K4Y2</accession>
<dbReference type="UniPathway" id="UPA00340">
    <property type="reaction ID" value="UER00458"/>
</dbReference>
<evidence type="ECO:0000256" key="7">
    <source>
        <dbReference type="ARBA" id="ARBA00022840"/>
    </source>
</evidence>
<evidence type="ECO:0000256" key="6">
    <source>
        <dbReference type="ARBA" id="ARBA00022777"/>
    </source>
</evidence>
<name>A0A370K4Y2_9GAMM</name>
<feature type="binding site" evidence="9">
    <location>
        <position position="16"/>
    </location>
    <ligand>
        <name>ATP</name>
        <dbReference type="ChEBI" id="CHEBI:30616"/>
    </ligand>
</feature>
<comment type="similarity">
    <text evidence="1 9 10">Belongs to the acetokinase family.</text>
</comment>
<dbReference type="InterPro" id="IPR043129">
    <property type="entry name" value="ATPase_NBD"/>
</dbReference>
<feature type="binding site" evidence="9">
    <location>
        <position position="379"/>
    </location>
    <ligand>
        <name>Mg(2+)</name>
        <dbReference type="ChEBI" id="CHEBI:18420"/>
    </ligand>
</feature>
<dbReference type="EMBL" id="QQSY01000007">
    <property type="protein sequence ID" value="RDI97070.1"/>
    <property type="molecule type" value="Genomic_DNA"/>
</dbReference>
<comment type="subunit">
    <text evidence="9">Homodimer.</text>
</comment>
<feature type="site" description="Transition state stabilizer" evidence="9">
    <location>
        <position position="241"/>
    </location>
</feature>
<dbReference type="PROSITE" id="PS01075">
    <property type="entry name" value="ACETATE_KINASE_1"/>
    <property type="match status" value="1"/>
</dbReference>
<dbReference type="InterPro" id="IPR004372">
    <property type="entry name" value="Ac/propionate_kinase"/>
</dbReference>
<dbReference type="PIRSF" id="PIRSF000722">
    <property type="entry name" value="Acetate_prop_kin"/>
    <property type="match status" value="1"/>
</dbReference>
<dbReference type="GO" id="GO:0005829">
    <property type="term" value="C:cytosol"/>
    <property type="evidence" value="ECO:0007669"/>
    <property type="project" value="TreeGrafter"/>
</dbReference>
<dbReference type="GO" id="GO:0006083">
    <property type="term" value="P:acetate metabolic process"/>
    <property type="evidence" value="ECO:0007669"/>
    <property type="project" value="TreeGrafter"/>
</dbReference>
<feature type="active site" description="Proton donor/acceptor" evidence="9">
    <location>
        <position position="150"/>
    </location>
</feature>
<keyword evidence="8 9" id="KW-0460">Magnesium</keyword>
<comment type="cofactor">
    <cofactor evidence="9">
        <name>Mg(2+)</name>
        <dbReference type="ChEBI" id="CHEBI:18420"/>
    </cofactor>
    <cofactor evidence="9">
        <name>Mn(2+)</name>
        <dbReference type="ChEBI" id="CHEBI:29035"/>
    </cofactor>
    <text evidence="9">Mg(2+). Can also accept Mn(2+).</text>
</comment>
<dbReference type="PRINTS" id="PR00471">
    <property type="entry name" value="ACETATEKNASE"/>
</dbReference>
<feature type="binding site" evidence="9">
    <location>
        <begin position="328"/>
        <end position="332"/>
    </location>
    <ligand>
        <name>ATP</name>
        <dbReference type="ChEBI" id="CHEBI:30616"/>
    </ligand>
</feature>
<dbReference type="NCBIfam" id="TIGR00016">
    <property type="entry name" value="ackA"/>
    <property type="match status" value="1"/>
</dbReference>
<dbReference type="GO" id="GO:0008776">
    <property type="term" value="F:acetate kinase activity"/>
    <property type="evidence" value="ECO:0007669"/>
    <property type="project" value="UniProtKB-UniRule"/>
</dbReference>
<dbReference type="InterPro" id="IPR000890">
    <property type="entry name" value="Aliphatic_acid_kin_short-chain"/>
</dbReference>
<dbReference type="GO" id="GO:0005524">
    <property type="term" value="F:ATP binding"/>
    <property type="evidence" value="ECO:0007669"/>
    <property type="project" value="UniProtKB-KW"/>
</dbReference>
<comment type="catalytic activity">
    <reaction evidence="9">
        <text>acetate + ATP = acetyl phosphate + ADP</text>
        <dbReference type="Rhea" id="RHEA:11352"/>
        <dbReference type="ChEBI" id="CHEBI:22191"/>
        <dbReference type="ChEBI" id="CHEBI:30089"/>
        <dbReference type="ChEBI" id="CHEBI:30616"/>
        <dbReference type="ChEBI" id="CHEBI:456216"/>
        <dbReference type="EC" id="2.7.2.1"/>
    </reaction>
</comment>
<feature type="site" description="Transition state stabilizer" evidence="9">
    <location>
        <position position="181"/>
    </location>
</feature>
<dbReference type="HAMAP" id="MF_00020">
    <property type="entry name" value="Acetate_kinase"/>
    <property type="match status" value="1"/>
</dbReference>
<feature type="binding site" evidence="9">
    <location>
        <position position="9"/>
    </location>
    <ligand>
        <name>Mg(2+)</name>
        <dbReference type="ChEBI" id="CHEBI:18420"/>
    </ligand>
</feature>
<evidence type="ECO:0000313" key="12">
    <source>
        <dbReference type="Proteomes" id="UP000254711"/>
    </source>
</evidence>
<evidence type="ECO:0000256" key="8">
    <source>
        <dbReference type="ARBA" id="ARBA00022842"/>
    </source>
</evidence>
<dbReference type="AlphaFoldDB" id="A0A370K4Y2"/>
<comment type="pathway">
    <text evidence="9">Metabolic intermediate biosynthesis; acetyl-CoA biosynthesis; acetyl-CoA from acetate: step 1/2.</text>
</comment>
<evidence type="ECO:0000313" key="11">
    <source>
        <dbReference type="EMBL" id="RDI97070.1"/>
    </source>
</evidence>
<comment type="function">
    <text evidence="9">Catalyzes the formation of acetyl phosphate from acetate and ATP. Can also catalyze the reverse reaction.</text>
</comment>
<keyword evidence="3 9" id="KW-0808">Transferase</keyword>
<evidence type="ECO:0000256" key="2">
    <source>
        <dbReference type="ARBA" id="ARBA00022490"/>
    </source>
</evidence>
<organism evidence="11 12">
    <name type="scientific">Dyella solisilvae</name>
    <dbReference type="NCBI Taxonomy" id="1920168"/>
    <lineage>
        <taxon>Bacteria</taxon>
        <taxon>Pseudomonadati</taxon>
        <taxon>Pseudomonadota</taxon>
        <taxon>Gammaproteobacteria</taxon>
        <taxon>Lysobacterales</taxon>
        <taxon>Rhodanobacteraceae</taxon>
        <taxon>Dyella</taxon>
    </lineage>
</organism>
<keyword evidence="6 9" id="KW-0418">Kinase</keyword>
<comment type="caution">
    <text evidence="11">The sequence shown here is derived from an EMBL/GenBank/DDBJ whole genome shotgun (WGS) entry which is preliminary data.</text>
</comment>
<dbReference type="OrthoDB" id="9802453at2"/>
<dbReference type="InterPro" id="IPR023865">
    <property type="entry name" value="Aliphatic_acid_kinase_CS"/>
</dbReference>
<keyword evidence="4 9" id="KW-0479">Metal-binding</keyword>
<evidence type="ECO:0000256" key="4">
    <source>
        <dbReference type="ARBA" id="ARBA00022723"/>
    </source>
</evidence>
<dbReference type="Pfam" id="PF00871">
    <property type="entry name" value="Acetate_kinase"/>
    <property type="match status" value="1"/>
</dbReference>
<sequence length="392" mass="41263">MIDIILVLNAGSSSIKFRVFEVGAGMKLAMRGQVDGLYTKASFRVVDPQGEVTRTELQPPDGGELGHEGAIAHIGDFLRGHGEGYSVVAVGHRVVHGGQHFTSAVLATPAVVDELDKLSPLAPLHQPHNLAPIRIIHRRRPELPQVACFDTAFHRNQPEVAQAYALPASITDLGVRRYGFHGLSYEYIASVLADYSPVAAAGRTVVAHLGNGASMCAMVGGRSVASTMGFTAVDGLPMGTRCGNLDPGVILYLIDALGMDTRGVADLIYRQSGLLGVSGVSSDMRELLHSDDANARAAVDLFVYRIARELGSLVAAMGGIDALVFTAGIGENASAVRKRVASLVGWCGLDLDDVANEAGGPCISKPGSRVGGWVIPTDEESMIARQTMALMG</sequence>
<gene>
    <name evidence="9" type="primary">ackA</name>
    <name evidence="11" type="ORF">DVT68_18445</name>
</gene>
<evidence type="ECO:0000256" key="10">
    <source>
        <dbReference type="RuleBase" id="RU003835"/>
    </source>
</evidence>
<dbReference type="SUPFAM" id="SSF53067">
    <property type="entry name" value="Actin-like ATPase domain"/>
    <property type="match status" value="2"/>
</dbReference>
<proteinExistence type="inferred from homology"/>
<feature type="binding site" evidence="9">
    <location>
        <begin position="208"/>
        <end position="212"/>
    </location>
    <ligand>
        <name>ATP</name>
        <dbReference type="ChEBI" id="CHEBI:30616"/>
    </ligand>
</feature>
<dbReference type="PROSITE" id="PS01076">
    <property type="entry name" value="ACETATE_KINASE_2"/>
    <property type="match status" value="1"/>
</dbReference>
<dbReference type="Proteomes" id="UP000254711">
    <property type="component" value="Unassembled WGS sequence"/>
</dbReference>
<keyword evidence="2 9" id="KW-0963">Cytoplasm</keyword>
<dbReference type="Gene3D" id="3.30.420.40">
    <property type="match status" value="2"/>
</dbReference>
<dbReference type="GO" id="GO:0000287">
    <property type="term" value="F:magnesium ion binding"/>
    <property type="evidence" value="ECO:0007669"/>
    <property type="project" value="UniProtKB-UniRule"/>
</dbReference>
<protein>
    <recommendedName>
        <fullName evidence="9">Acetate kinase</fullName>
        <ecNumber evidence="9">2.7.2.1</ecNumber>
    </recommendedName>
    <alternativeName>
        <fullName evidence="9">Acetokinase</fullName>
    </alternativeName>
</protein>
<dbReference type="RefSeq" id="WP_114826684.1">
    <property type="nucleotide sequence ID" value="NZ_QQSY01000007.1"/>
</dbReference>
<dbReference type="GO" id="GO:0006085">
    <property type="term" value="P:acetyl-CoA biosynthetic process"/>
    <property type="evidence" value="ECO:0007669"/>
    <property type="project" value="UniProtKB-UniRule"/>
</dbReference>
<evidence type="ECO:0000256" key="9">
    <source>
        <dbReference type="HAMAP-Rule" id="MF_00020"/>
    </source>
</evidence>
<keyword evidence="5 9" id="KW-0547">Nucleotide-binding</keyword>
<dbReference type="EC" id="2.7.2.1" evidence="9"/>
<comment type="subcellular location">
    <subcellularLocation>
        <location evidence="9">Cytoplasm</location>
    </subcellularLocation>
</comment>
<evidence type="ECO:0000256" key="3">
    <source>
        <dbReference type="ARBA" id="ARBA00022679"/>
    </source>
</evidence>
<feature type="binding site" evidence="9">
    <location>
        <position position="93"/>
    </location>
    <ligand>
        <name>substrate</name>
    </ligand>
</feature>
<evidence type="ECO:0000256" key="1">
    <source>
        <dbReference type="ARBA" id="ARBA00008748"/>
    </source>
</evidence>
<keyword evidence="7 9" id="KW-0067">ATP-binding</keyword>
<keyword evidence="12" id="KW-1185">Reference proteome</keyword>
<evidence type="ECO:0000256" key="5">
    <source>
        <dbReference type="ARBA" id="ARBA00022741"/>
    </source>
</evidence>
<dbReference type="PANTHER" id="PTHR21060:SF21">
    <property type="entry name" value="ACETATE KINASE"/>
    <property type="match status" value="1"/>
</dbReference>